<protein>
    <submittedName>
        <fullName evidence="7">Uncharacterized protein</fullName>
    </submittedName>
</protein>
<evidence type="ECO:0000256" key="3">
    <source>
        <dbReference type="ARBA" id="ARBA00023157"/>
    </source>
</evidence>
<feature type="disulfide bond" evidence="4">
    <location>
        <begin position="114"/>
        <end position="123"/>
    </location>
</feature>
<keyword evidence="8" id="KW-1185">Reference proteome</keyword>
<evidence type="ECO:0000256" key="1">
    <source>
        <dbReference type="ARBA" id="ARBA00022536"/>
    </source>
</evidence>
<sequence>MNPLPVYFEIHSADNSCSDDFCYNGGSCSQNSYGDLECSCVGNWTGGTCADISCPPDFCSNGGSCSQNTNGYFICLCDGDWTGDTCTEKACPYNLCSNGGSCSQNSNGVFICLCDGNWTGDTCTEKTCPYDLCSNGGSCSQNSNGVFICLCDGNWTGNTCTGEREKNVICTSFCAENVDDFLTKWSITPVSRLSTLDCTGDYTGNASRYCSRDGKWEKPNYNNCISKSIQHIKNQVNPV</sequence>
<dbReference type="Pfam" id="PF07974">
    <property type="entry name" value="EGF_2"/>
    <property type="match status" value="1"/>
</dbReference>
<name>A0A8S3TV06_MYTED</name>
<evidence type="ECO:0000313" key="8">
    <source>
        <dbReference type="Proteomes" id="UP000683360"/>
    </source>
</evidence>
<feature type="domain" description="EGF-like" evidence="5">
    <location>
        <begin position="13"/>
        <end position="50"/>
    </location>
</feature>
<feature type="disulfide bond" evidence="4">
    <location>
        <begin position="40"/>
        <end position="49"/>
    </location>
</feature>
<feature type="disulfide bond" evidence="4">
    <location>
        <begin position="151"/>
        <end position="160"/>
    </location>
</feature>
<dbReference type="OrthoDB" id="5948426at2759"/>
<dbReference type="InterPro" id="IPR036445">
    <property type="entry name" value="GPCR_2_extracell_dom_sf"/>
</dbReference>
<accession>A0A8S3TV06</accession>
<evidence type="ECO:0000256" key="2">
    <source>
        <dbReference type="ARBA" id="ARBA00022737"/>
    </source>
</evidence>
<dbReference type="GO" id="GO:0016020">
    <property type="term" value="C:membrane"/>
    <property type="evidence" value="ECO:0007669"/>
    <property type="project" value="InterPro"/>
</dbReference>
<dbReference type="GO" id="GO:0004930">
    <property type="term" value="F:G protein-coupled receptor activity"/>
    <property type="evidence" value="ECO:0007669"/>
    <property type="project" value="InterPro"/>
</dbReference>
<dbReference type="Gene3D" id="4.10.1240.10">
    <property type="entry name" value="GPCR, family 2, extracellular hormone receptor domain"/>
    <property type="match status" value="1"/>
</dbReference>
<dbReference type="SMART" id="SM00181">
    <property type="entry name" value="EGF"/>
    <property type="match status" value="4"/>
</dbReference>
<proteinExistence type="predicted"/>
<dbReference type="InterPro" id="IPR000742">
    <property type="entry name" value="EGF"/>
</dbReference>
<dbReference type="InterPro" id="IPR001879">
    <property type="entry name" value="GPCR_2_extracellular_dom"/>
</dbReference>
<dbReference type="PROSITE" id="PS50026">
    <property type="entry name" value="EGF_3"/>
    <property type="match status" value="3"/>
</dbReference>
<dbReference type="AlphaFoldDB" id="A0A8S3TV06"/>
<comment type="caution">
    <text evidence="7">The sequence shown here is derived from an EMBL/GenBank/DDBJ whole genome shotgun (WGS) entry which is preliminary data.</text>
</comment>
<keyword evidence="1 4" id="KW-0245">EGF-like domain</keyword>
<evidence type="ECO:0000313" key="7">
    <source>
        <dbReference type="EMBL" id="CAG2235216.1"/>
    </source>
</evidence>
<dbReference type="PROSITE" id="PS00022">
    <property type="entry name" value="EGF_1"/>
    <property type="match status" value="2"/>
</dbReference>
<feature type="domain" description="EGF-like" evidence="5">
    <location>
        <begin position="125"/>
        <end position="161"/>
    </location>
</feature>
<dbReference type="SUPFAM" id="SSF111418">
    <property type="entry name" value="Hormone receptor domain"/>
    <property type="match status" value="1"/>
</dbReference>
<dbReference type="Proteomes" id="UP000683360">
    <property type="component" value="Unassembled WGS sequence"/>
</dbReference>
<keyword evidence="2" id="KW-0677">Repeat</keyword>
<dbReference type="PROSITE" id="PS50227">
    <property type="entry name" value="G_PROTEIN_RECEP_F2_3"/>
    <property type="match status" value="1"/>
</dbReference>
<dbReference type="InterPro" id="IPR013111">
    <property type="entry name" value="EGF_extracell"/>
</dbReference>
<evidence type="ECO:0000259" key="5">
    <source>
        <dbReference type="PROSITE" id="PS50026"/>
    </source>
</evidence>
<dbReference type="InterPro" id="IPR051022">
    <property type="entry name" value="Notch_Cell-Fate_Det"/>
</dbReference>
<organism evidence="7 8">
    <name type="scientific">Mytilus edulis</name>
    <name type="common">Blue mussel</name>
    <dbReference type="NCBI Taxonomy" id="6550"/>
    <lineage>
        <taxon>Eukaryota</taxon>
        <taxon>Metazoa</taxon>
        <taxon>Spiralia</taxon>
        <taxon>Lophotrochozoa</taxon>
        <taxon>Mollusca</taxon>
        <taxon>Bivalvia</taxon>
        <taxon>Autobranchia</taxon>
        <taxon>Pteriomorphia</taxon>
        <taxon>Mytilida</taxon>
        <taxon>Mytiloidea</taxon>
        <taxon>Mytilidae</taxon>
        <taxon>Mytilinae</taxon>
        <taxon>Mytilus</taxon>
    </lineage>
</organism>
<evidence type="ECO:0000256" key="4">
    <source>
        <dbReference type="PROSITE-ProRule" id="PRU00076"/>
    </source>
</evidence>
<dbReference type="SUPFAM" id="SSF57196">
    <property type="entry name" value="EGF/Laminin"/>
    <property type="match status" value="3"/>
</dbReference>
<gene>
    <name evidence="7" type="ORF">MEDL_47796</name>
</gene>
<feature type="domain" description="EGF-like" evidence="5">
    <location>
        <begin position="87"/>
        <end position="124"/>
    </location>
</feature>
<comment type="caution">
    <text evidence="4">Lacks conserved residue(s) required for the propagation of feature annotation.</text>
</comment>
<reference evidence="7" key="1">
    <citation type="submission" date="2021-03" db="EMBL/GenBank/DDBJ databases">
        <authorList>
            <person name="Bekaert M."/>
        </authorList>
    </citation>
    <scope>NUCLEOTIDE SEQUENCE</scope>
</reference>
<dbReference type="EMBL" id="CAJPWZ010002313">
    <property type="protein sequence ID" value="CAG2235216.1"/>
    <property type="molecule type" value="Genomic_DNA"/>
</dbReference>
<dbReference type="PANTHER" id="PTHR24049">
    <property type="entry name" value="CRUMBS FAMILY MEMBER"/>
    <property type="match status" value="1"/>
</dbReference>
<feature type="domain" description="G-protein coupled receptors family 2 profile 1" evidence="6">
    <location>
        <begin position="159"/>
        <end position="228"/>
    </location>
</feature>
<evidence type="ECO:0000259" key="6">
    <source>
        <dbReference type="PROSITE" id="PS50227"/>
    </source>
</evidence>
<dbReference type="Gene3D" id="2.10.25.10">
    <property type="entry name" value="Laminin"/>
    <property type="match status" value="2"/>
</dbReference>
<keyword evidence="3 4" id="KW-1015">Disulfide bond</keyword>